<accession>A0A2P4PRE2</accession>
<dbReference type="EMBL" id="AUPC02000162">
    <property type="protein sequence ID" value="POG67933.1"/>
    <property type="molecule type" value="Genomic_DNA"/>
</dbReference>
<feature type="compositionally biased region" description="Polar residues" evidence="1">
    <location>
        <begin position="23"/>
        <end position="36"/>
    </location>
</feature>
<sequence>VIDHFTVKSNLDFTDDPEEQNEDNPSNSETNQINESDAQAILAEVSKIKTCNQVGVRTVSLSIFWE</sequence>
<feature type="compositionally biased region" description="Acidic residues" evidence="1">
    <location>
        <begin position="13"/>
        <end position="22"/>
    </location>
</feature>
<reference evidence="2 3" key="1">
    <citation type="journal article" date="2013" name="Proc. Natl. Acad. Sci. U.S.A.">
        <title>Genome of an arbuscular mycorrhizal fungus provides insight into the oldest plant symbiosis.</title>
        <authorList>
            <person name="Tisserant E."/>
            <person name="Malbreil M."/>
            <person name="Kuo A."/>
            <person name="Kohler A."/>
            <person name="Symeonidi A."/>
            <person name="Balestrini R."/>
            <person name="Charron P."/>
            <person name="Duensing N."/>
            <person name="Frei Dit Frey N."/>
            <person name="Gianinazzi-Pearson V."/>
            <person name="Gilbert L.B."/>
            <person name="Handa Y."/>
            <person name="Herr J.R."/>
            <person name="Hijri M."/>
            <person name="Koul R."/>
            <person name="Kawaguchi M."/>
            <person name="Krajinski F."/>
            <person name="Lammers P.J."/>
            <person name="Masclaux F.G."/>
            <person name="Murat C."/>
            <person name="Morin E."/>
            <person name="Ndikumana S."/>
            <person name="Pagni M."/>
            <person name="Petitpierre D."/>
            <person name="Requena N."/>
            <person name="Rosikiewicz P."/>
            <person name="Riley R."/>
            <person name="Saito K."/>
            <person name="San Clemente H."/>
            <person name="Shapiro H."/>
            <person name="van Tuinen D."/>
            <person name="Becard G."/>
            <person name="Bonfante P."/>
            <person name="Paszkowski U."/>
            <person name="Shachar-Hill Y.Y."/>
            <person name="Tuskan G.A."/>
            <person name="Young P.W."/>
            <person name="Sanders I.R."/>
            <person name="Henrissat B."/>
            <person name="Rensing S.A."/>
            <person name="Grigoriev I.V."/>
            <person name="Corradi N."/>
            <person name="Roux C."/>
            <person name="Martin F."/>
        </authorList>
    </citation>
    <scope>NUCLEOTIDE SEQUENCE [LARGE SCALE GENOMIC DNA]</scope>
    <source>
        <strain evidence="2 3">DAOM 197198</strain>
    </source>
</reference>
<feature type="region of interest" description="Disordered" evidence="1">
    <location>
        <begin position="1"/>
        <end position="36"/>
    </location>
</feature>
<protein>
    <submittedName>
        <fullName evidence="2">Uncharacterized protein</fullName>
    </submittedName>
</protein>
<comment type="caution">
    <text evidence="2">The sequence shown here is derived from an EMBL/GenBank/DDBJ whole genome shotgun (WGS) entry which is preliminary data.</text>
</comment>
<keyword evidence="3" id="KW-1185">Reference proteome</keyword>
<dbReference type="VEuPathDB" id="FungiDB:RhiirFUN_013439"/>
<reference evidence="2 3" key="2">
    <citation type="journal article" date="2018" name="New Phytol.">
        <title>High intraspecific genome diversity in the model arbuscular mycorrhizal symbiont Rhizophagus irregularis.</title>
        <authorList>
            <person name="Chen E.C.H."/>
            <person name="Morin E."/>
            <person name="Beaudet D."/>
            <person name="Noel J."/>
            <person name="Yildirir G."/>
            <person name="Ndikumana S."/>
            <person name="Charron P."/>
            <person name="St-Onge C."/>
            <person name="Giorgi J."/>
            <person name="Kruger M."/>
            <person name="Marton T."/>
            <person name="Ropars J."/>
            <person name="Grigoriev I.V."/>
            <person name="Hainaut M."/>
            <person name="Henrissat B."/>
            <person name="Roux C."/>
            <person name="Martin F."/>
            <person name="Corradi N."/>
        </authorList>
    </citation>
    <scope>NUCLEOTIDE SEQUENCE [LARGE SCALE GENOMIC DNA]</scope>
    <source>
        <strain evidence="2 3">DAOM 197198</strain>
    </source>
</reference>
<gene>
    <name evidence="2" type="ORF">GLOIN_2v1642646</name>
</gene>
<name>A0A2P4PRE2_RHIID</name>
<organism evidence="2 3">
    <name type="scientific">Rhizophagus irregularis (strain DAOM 181602 / DAOM 197198 / MUCL 43194)</name>
    <name type="common">Arbuscular mycorrhizal fungus</name>
    <name type="synonym">Glomus intraradices</name>
    <dbReference type="NCBI Taxonomy" id="747089"/>
    <lineage>
        <taxon>Eukaryota</taxon>
        <taxon>Fungi</taxon>
        <taxon>Fungi incertae sedis</taxon>
        <taxon>Mucoromycota</taxon>
        <taxon>Glomeromycotina</taxon>
        <taxon>Glomeromycetes</taxon>
        <taxon>Glomerales</taxon>
        <taxon>Glomeraceae</taxon>
        <taxon>Rhizophagus</taxon>
    </lineage>
</organism>
<feature type="non-terminal residue" evidence="2">
    <location>
        <position position="1"/>
    </location>
</feature>
<evidence type="ECO:0000256" key="1">
    <source>
        <dbReference type="SAM" id="MobiDB-lite"/>
    </source>
</evidence>
<dbReference type="AlphaFoldDB" id="A0A2P4PRE2"/>
<evidence type="ECO:0000313" key="2">
    <source>
        <dbReference type="EMBL" id="POG67933.1"/>
    </source>
</evidence>
<dbReference type="Proteomes" id="UP000018888">
    <property type="component" value="Unassembled WGS sequence"/>
</dbReference>
<proteinExistence type="predicted"/>
<evidence type="ECO:0000313" key="3">
    <source>
        <dbReference type="Proteomes" id="UP000018888"/>
    </source>
</evidence>